<accession>V2WN96</accession>
<dbReference type="KEGG" id="mrr:Moror_14826"/>
<feature type="non-terminal residue" evidence="2">
    <location>
        <position position="1"/>
    </location>
</feature>
<dbReference type="Pfam" id="PF17919">
    <property type="entry name" value="RT_RNaseH_2"/>
    <property type="match status" value="1"/>
</dbReference>
<dbReference type="Proteomes" id="UP000017559">
    <property type="component" value="Unassembled WGS sequence"/>
</dbReference>
<dbReference type="OrthoDB" id="3018369at2759"/>
<dbReference type="InterPro" id="IPR043502">
    <property type="entry name" value="DNA/RNA_pol_sf"/>
</dbReference>
<dbReference type="PANTHER" id="PTHR34072:SF52">
    <property type="entry name" value="RIBONUCLEASE H"/>
    <property type="match status" value="1"/>
</dbReference>
<evidence type="ECO:0000313" key="2">
    <source>
        <dbReference type="EMBL" id="ESK88323.1"/>
    </source>
</evidence>
<dbReference type="EMBL" id="AWSO01000661">
    <property type="protein sequence ID" value="ESK88323.1"/>
    <property type="molecule type" value="Genomic_DNA"/>
</dbReference>
<dbReference type="AlphaFoldDB" id="V2WN96"/>
<comment type="caution">
    <text evidence="2">The sequence shown here is derived from an EMBL/GenBank/DDBJ whole genome shotgun (WGS) entry which is preliminary data.</text>
</comment>
<sequence length="107" mass="12290">DIKWNWRPEAQKVFVDLKEAFTQVLVLTHWEPNWLITIETDASNYAIAAILSITLSNSKLHPVTFLSRTLTGAKLNYDTHDKELLAIFEAFKTWCHYLEGAPIICLS</sequence>
<organism evidence="2 3">
    <name type="scientific">Moniliophthora roreri (strain MCA 2997)</name>
    <name type="common">Cocoa frosty pod rot fungus</name>
    <name type="synonym">Crinipellis roreri</name>
    <dbReference type="NCBI Taxonomy" id="1381753"/>
    <lineage>
        <taxon>Eukaryota</taxon>
        <taxon>Fungi</taxon>
        <taxon>Dikarya</taxon>
        <taxon>Basidiomycota</taxon>
        <taxon>Agaricomycotina</taxon>
        <taxon>Agaricomycetes</taxon>
        <taxon>Agaricomycetidae</taxon>
        <taxon>Agaricales</taxon>
        <taxon>Marasmiineae</taxon>
        <taxon>Marasmiaceae</taxon>
        <taxon>Moniliophthora</taxon>
    </lineage>
</organism>
<dbReference type="InterPro" id="IPR041577">
    <property type="entry name" value="RT_RNaseH_2"/>
</dbReference>
<feature type="domain" description="Reverse transcriptase/retrotransposon-derived protein RNase H-like" evidence="1">
    <location>
        <begin position="6"/>
        <end position="103"/>
    </location>
</feature>
<reference evidence="2 3" key="1">
    <citation type="journal article" date="2014" name="BMC Genomics">
        <title>Genome and secretome analysis of the hemibiotrophic fungal pathogen, Moniliophthora roreri, which causes frosty pod rot disease of cacao: mechanisms of the biotrophic and necrotrophic phases.</title>
        <authorList>
            <person name="Meinhardt L.W."/>
            <person name="Costa G.G.L."/>
            <person name="Thomazella D.P.T."/>
            <person name="Teixeira P.J.P.L."/>
            <person name="Carazzolle M.F."/>
            <person name="Schuster S.C."/>
            <person name="Carlson J.E."/>
            <person name="Guiltinan M.J."/>
            <person name="Mieczkowski P."/>
            <person name="Farmer A."/>
            <person name="Ramaraj T."/>
            <person name="Crozier J."/>
            <person name="Davis R.E."/>
            <person name="Shao J."/>
            <person name="Melnick R.L."/>
            <person name="Pereira G.A.G."/>
            <person name="Bailey B.A."/>
        </authorList>
    </citation>
    <scope>NUCLEOTIDE SEQUENCE [LARGE SCALE GENOMIC DNA]</scope>
    <source>
        <strain evidence="2 3">MCA 2997</strain>
    </source>
</reference>
<name>V2WN96_MONRO</name>
<dbReference type="HOGENOM" id="CLU_000384_33_6_1"/>
<evidence type="ECO:0000313" key="3">
    <source>
        <dbReference type="Proteomes" id="UP000017559"/>
    </source>
</evidence>
<keyword evidence="3" id="KW-1185">Reference proteome</keyword>
<protein>
    <recommendedName>
        <fullName evidence="1">Reverse transcriptase/retrotransposon-derived protein RNase H-like domain-containing protein</fullName>
    </recommendedName>
</protein>
<dbReference type="PANTHER" id="PTHR34072">
    <property type="entry name" value="ENZYMATIC POLYPROTEIN-RELATED"/>
    <property type="match status" value="1"/>
</dbReference>
<proteinExistence type="predicted"/>
<dbReference type="SUPFAM" id="SSF56672">
    <property type="entry name" value="DNA/RNA polymerases"/>
    <property type="match status" value="1"/>
</dbReference>
<evidence type="ECO:0000259" key="1">
    <source>
        <dbReference type="Pfam" id="PF17919"/>
    </source>
</evidence>
<gene>
    <name evidence="2" type="ORF">Moror_14826</name>
</gene>